<evidence type="ECO:0000256" key="2">
    <source>
        <dbReference type="SAM" id="SignalP"/>
    </source>
</evidence>
<gene>
    <name evidence="3" type="ORF">ENSA7_21130</name>
</gene>
<protein>
    <submittedName>
        <fullName evidence="3">Uncharacterized protein</fullName>
    </submittedName>
</protein>
<sequence>MTKQSLLQLTLTALALPLCAIGCDAEPVDADADTEFETPRAGGIWQPKPIKPQWCENPEFEPSRPPDPGGCDIELRLIETQFVTGQGISEGRGELSTDVTSTSNGGSVGSASVSERTYTVGERKNHELMIDTYHLAIGAVEQVQVCADFTEHDGGGGNGQDDVGTACTQINLECDPGNGVPTQTVTLGPVALCGPNQCNGSAAAKVEIMREDADGDNVPNADDFTPEPCDEHDKASEGVALLLYFHYDDDAFTTLAQSMGTNLSKHYGAYDYVALVMDNATSNANGTSNKAFSHADVVFEPTRDGLMDAMQHLTAKGYRFDTFVHAHGYKRGSVPSDSKFEVLSGGMISGDWLVDATHPDNIGTARGGIPIIAWWATTCYAARMIDAWETIGAIVASAAIDVQFYPNAWLNFWDGWVAGDQYRPAVDDSVTPSVVTASDSMIVAQGEVGPYWCVAPTAIGQNPCAEDFFNDDVGANEAMYNLDGIYDHGMSGKDNMAAASVRDFIGIQTVTFGAAFGWP</sequence>
<feature type="signal peptide" evidence="2">
    <location>
        <begin position="1"/>
        <end position="20"/>
    </location>
</feature>
<feature type="chain" id="PRO_5015437687" evidence="2">
    <location>
        <begin position="21"/>
        <end position="519"/>
    </location>
</feature>
<feature type="region of interest" description="Disordered" evidence="1">
    <location>
        <begin position="88"/>
        <end position="115"/>
    </location>
</feature>
<accession>A0A2S9YSQ4</accession>
<evidence type="ECO:0000256" key="1">
    <source>
        <dbReference type="SAM" id="MobiDB-lite"/>
    </source>
</evidence>
<comment type="caution">
    <text evidence="3">The sequence shown here is derived from an EMBL/GenBank/DDBJ whole genome shotgun (WGS) entry which is preliminary data.</text>
</comment>
<reference evidence="3 4" key="1">
    <citation type="submission" date="2018-03" db="EMBL/GenBank/DDBJ databases">
        <title>Draft Genome Sequences of the Obligatory Marine Myxobacteria Enhygromyxa salina SWB007.</title>
        <authorList>
            <person name="Poehlein A."/>
            <person name="Moghaddam J.A."/>
            <person name="Harms H."/>
            <person name="Alanjari M."/>
            <person name="Koenig G.M."/>
            <person name="Daniel R."/>
            <person name="Schaeberle T.F."/>
        </authorList>
    </citation>
    <scope>NUCLEOTIDE SEQUENCE [LARGE SCALE GENOMIC DNA]</scope>
    <source>
        <strain evidence="3 4">SWB007</strain>
    </source>
</reference>
<name>A0A2S9YSQ4_9BACT</name>
<evidence type="ECO:0000313" key="3">
    <source>
        <dbReference type="EMBL" id="PRQ08141.1"/>
    </source>
</evidence>
<dbReference type="Proteomes" id="UP000238823">
    <property type="component" value="Unassembled WGS sequence"/>
</dbReference>
<dbReference type="AlphaFoldDB" id="A0A2S9YSQ4"/>
<evidence type="ECO:0000313" key="4">
    <source>
        <dbReference type="Proteomes" id="UP000238823"/>
    </source>
</evidence>
<dbReference type="EMBL" id="PVNL01000044">
    <property type="protein sequence ID" value="PRQ08141.1"/>
    <property type="molecule type" value="Genomic_DNA"/>
</dbReference>
<proteinExistence type="predicted"/>
<feature type="compositionally biased region" description="Low complexity" evidence="1">
    <location>
        <begin position="96"/>
        <end position="114"/>
    </location>
</feature>
<keyword evidence="2" id="KW-0732">Signal</keyword>
<organism evidence="3 4">
    <name type="scientific">Enhygromyxa salina</name>
    <dbReference type="NCBI Taxonomy" id="215803"/>
    <lineage>
        <taxon>Bacteria</taxon>
        <taxon>Pseudomonadati</taxon>
        <taxon>Myxococcota</taxon>
        <taxon>Polyangia</taxon>
        <taxon>Nannocystales</taxon>
        <taxon>Nannocystaceae</taxon>
        <taxon>Enhygromyxa</taxon>
    </lineage>
</organism>
<dbReference type="RefSeq" id="WP_106089123.1">
    <property type="nucleotide sequence ID" value="NZ_PVNL01000044.1"/>
</dbReference>